<evidence type="ECO:0000256" key="1">
    <source>
        <dbReference type="SAM" id="MobiDB-lite"/>
    </source>
</evidence>
<dbReference type="EMBL" id="CAJMXA010003784">
    <property type="protein sequence ID" value="CAE6515523.1"/>
    <property type="molecule type" value="Genomic_DNA"/>
</dbReference>
<gene>
    <name evidence="2" type="ORF">RDB_LOCUS135271</name>
</gene>
<feature type="compositionally biased region" description="Pro residues" evidence="1">
    <location>
        <begin position="465"/>
        <end position="476"/>
    </location>
</feature>
<proteinExistence type="predicted"/>
<feature type="compositionally biased region" description="Basic and acidic residues" evidence="1">
    <location>
        <begin position="646"/>
        <end position="657"/>
    </location>
</feature>
<feature type="compositionally biased region" description="Low complexity" evidence="1">
    <location>
        <begin position="494"/>
        <end position="507"/>
    </location>
</feature>
<dbReference type="Proteomes" id="UP000663853">
    <property type="component" value="Unassembled WGS sequence"/>
</dbReference>
<feature type="compositionally biased region" description="Basic and acidic residues" evidence="1">
    <location>
        <begin position="739"/>
        <end position="748"/>
    </location>
</feature>
<sequence>MVVQSAMNAAISALRNAVGNDKKHKATLNKIRDAFKQVEADDLPRSEMVERGTHLAEIISESVTSLHKTRPRPTLAFWAAAVSWLFKAKLEPTLEGGDEEDAKVWEDTIFRGLMQPILSIVDSGVQDLDVAGNVIYRAICGIMRSPWSHGFGGRFAHSLALVLLSTCSSSGNKAMLLDPSILGTDALSKLIIDAKDYHHLDTLLELSFTMFSSQGGKVTRKAYADSIFNSGYALEKLPDDISNELASIHSVTNGGNSEKHVLDIMRTMSRAGIERQVFMTKDLSYCGTRFAQAPPSNVIILDHKNLCIVFCDKNGESDVLSVAIATIKSVELIPQDASRIIVELVVAEPPLISSSREELEIPDSHIPGSPPKIRLSIASSDILGLEVALAARDLVGVLKDDNALTRHSSLASTKISNAISSVPLKKNRNPSNDQTEEMIRKYVNLPSSSPPPSEHVKPNTRAAQPRPPPPRAPVAPAPATRPATPLQTEKFRSDSPSVPRSTTRSTPQASLMALDDSAPTKPAGSTTTRTKRTAAEKSKRAIKLAALADIDGSELTDIDPESTPEHPGPQIAVKTPADAPALPTPPRTRARVQQTKPAAKTLVPSTPTMEDLSDVSSPPNAPSPSPKPVRKRKLVGDDPFELPPLKPERPTKQRKTADTSAFSSSQHIRPRDTAATRAKAKYGTTSKRMRASSPVESIHSADTGADSPQKKAPTKTERKKRDDAPAKDTSAARMRPRLNKNDEPDVPKRQTRARAANAKPKPAASVDTMNTKQKNDSEENATIAPGAKAMETSNPPKKKVGRPPKAKPTQQLVKLLELPSEAIYPNKQATPQLESQTHGTPNGPPSTGTDGKNKAEPAPAPTTEAEEVPEDDDLLERLSQAAKKALKSPMLDNQPIISPRRSSSPVKPLDIEMEDPDVDVDTVEPPTQDLETRTPKEVAHQVLNATFEPVESVSAQPSTKPLSARLEKGLKVTSANTKASTKRPDVPKDDASNPKTCVGVTQTSTELHILKDITTNIACAGASMDTFDTKKLAPIPPRPADNVAHKVPRQQDRKPTPTFVHIEARTSTPQEHKSAVLPETPVQHQPERTKERIQPENPAMTPQSPVHQVETPPAKDARRTKFPPTPIYVDSDDEMEPSQEFASYQENMEPIRRPGVLTSRSALTTQPIAKPQSQPLPAPAKAKHAAVTRVLFDIGTQPSPKSALASPQRRTLANGARPSVSFLEPPVHLPRRGSSGSSTEGAQKQRMYGVDRARLGEGHSARTGDVMLQIVDILTEIQETVALNLGEKIQTVNAEARSARMELTKSVIEELDKMKVECESHHNVLHEFESAFAAQAQAMLDGLGRVGECNSHMNVGIGNTLAANARAGRSIAGGTLDFQVPKLFSAFLTS</sequence>
<reference evidence="2" key="1">
    <citation type="submission" date="2021-01" db="EMBL/GenBank/DDBJ databases">
        <authorList>
            <person name="Kaushik A."/>
        </authorList>
    </citation>
    <scope>NUCLEOTIDE SEQUENCE</scope>
    <source>
        <strain evidence="2">AG6-10EEA</strain>
    </source>
</reference>
<comment type="caution">
    <text evidence="2">The sequence shown here is derived from an EMBL/GenBank/DDBJ whole genome shotgun (WGS) entry which is preliminary data.</text>
</comment>
<feature type="compositionally biased region" description="Acidic residues" evidence="1">
    <location>
        <begin position="864"/>
        <end position="874"/>
    </location>
</feature>
<feature type="compositionally biased region" description="Basic residues" evidence="1">
    <location>
        <begin position="796"/>
        <end position="805"/>
    </location>
</feature>
<feature type="region of interest" description="Disordered" evidence="1">
    <location>
        <begin position="444"/>
        <end position="935"/>
    </location>
</feature>
<feature type="region of interest" description="Disordered" evidence="1">
    <location>
        <begin position="949"/>
        <end position="997"/>
    </location>
</feature>
<feature type="compositionally biased region" description="Basic and acidic residues" evidence="1">
    <location>
        <begin position="982"/>
        <end position="992"/>
    </location>
</feature>
<feature type="compositionally biased region" description="Acidic residues" evidence="1">
    <location>
        <begin position="551"/>
        <end position="562"/>
    </location>
</feature>
<feature type="compositionally biased region" description="Polar residues" evidence="1">
    <location>
        <begin position="658"/>
        <end position="667"/>
    </location>
</feature>
<feature type="compositionally biased region" description="Acidic residues" evidence="1">
    <location>
        <begin position="911"/>
        <end position="922"/>
    </location>
</feature>
<feature type="compositionally biased region" description="Low complexity" evidence="1">
    <location>
        <begin position="753"/>
        <end position="764"/>
    </location>
</feature>
<organism evidence="2 3">
    <name type="scientific">Rhizoctonia solani</name>
    <dbReference type="NCBI Taxonomy" id="456999"/>
    <lineage>
        <taxon>Eukaryota</taxon>
        <taxon>Fungi</taxon>
        <taxon>Dikarya</taxon>
        <taxon>Basidiomycota</taxon>
        <taxon>Agaricomycotina</taxon>
        <taxon>Agaricomycetes</taxon>
        <taxon>Cantharellales</taxon>
        <taxon>Ceratobasidiaceae</taxon>
        <taxon>Rhizoctonia</taxon>
    </lineage>
</organism>
<name>A0A8H3D8D3_9AGAM</name>
<evidence type="ECO:0000313" key="3">
    <source>
        <dbReference type="Proteomes" id="UP000663853"/>
    </source>
</evidence>
<feature type="region of interest" description="Disordered" evidence="1">
    <location>
        <begin position="1030"/>
        <end position="1134"/>
    </location>
</feature>
<feature type="region of interest" description="Disordered" evidence="1">
    <location>
        <begin position="1197"/>
        <end position="1245"/>
    </location>
</feature>
<accession>A0A8H3D8D3</accession>
<feature type="compositionally biased region" description="Polar residues" evidence="1">
    <location>
        <begin position="827"/>
        <end position="850"/>
    </location>
</feature>
<feature type="compositionally biased region" description="Low complexity" evidence="1">
    <location>
        <begin position="895"/>
        <end position="905"/>
    </location>
</feature>
<feature type="compositionally biased region" description="Basic and acidic residues" evidence="1">
    <location>
        <begin position="1085"/>
        <end position="1094"/>
    </location>
</feature>
<feature type="compositionally biased region" description="Basic and acidic residues" evidence="1">
    <location>
        <begin position="714"/>
        <end position="726"/>
    </location>
</feature>
<protein>
    <submittedName>
        <fullName evidence="2">Uncharacterized protein</fullName>
    </submittedName>
</protein>
<evidence type="ECO:0000313" key="2">
    <source>
        <dbReference type="EMBL" id="CAE6515523.1"/>
    </source>
</evidence>